<protein>
    <submittedName>
        <fullName evidence="1">Uncharacterized protein</fullName>
    </submittedName>
</protein>
<dbReference type="AlphaFoldDB" id="A0A550CP21"/>
<accession>A0A550CP21</accession>
<dbReference type="EMBL" id="VDMD01000003">
    <property type="protein sequence ID" value="TRM66528.1"/>
    <property type="molecule type" value="Genomic_DNA"/>
</dbReference>
<comment type="caution">
    <text evidence="1">The sequence shown here is derived from an EMBL/GenBank/DDBJ whole genome shotgun (WGS) entry which is preliminary data.</text>
</comment>
<proteinExistence type="predicted"/>
<name>A0A550CP21_9AGAR</name>
<evidence type="ECO:0000313" key="2">
    <source>
        <dbReference type="Proteomes" id="UP000320762"/>
    </source>
</evidence>
<reference evidence="1 2" key="1">
    <citation type="journal article" date="2019" name="New Phytol.">
        <title>Comparative genomics reveals unique wood-decay strategies and fruiting body development in the Schizophyllaceae.</title>
        <authorList>
            <person name="Almasi E."/>
            <person name="Sahu N."/>
            <person name="Krizsan K."/>
            <person name="Balint B."/>
            <person name="Kovacs G.M."/>
            <person name="Kiss B."/>
            <person name="Cseklye J."/>
            <person name="Drula E."/>
            <person name="Henrissat B."/>
            <person name="Nagy I."/>
            <person name="Chovatia M."/>
            <person name="Adam C."/>
            <person name="LaButti K."/>
            <person name="Lipzen A."/>
            <person name="Riley R."/>
            <person name="Grigoriev I.V."/>
            <person name="Nagy L.G."/>
        </authorList>
    </citation>
    <scope>NUCLEOTIDE SEQUENCE [LARGE SCALE GENOMIC DNA]</scope>
    <source>
        <strain evidence="1 2">NL-1724</strain>
    </source>
</reference>
<gene>
    <name evidence="1" type="ORF">BD626DRAFT_482937</name>
</gene>
<organism evidence="1 2">
    <name type="scientific">Schizophyllum amplum</name>
    <dbReference type="NCBI Taxonomy" id="97359"/>
    <lineage>
        <taxon>Eukaryota</taxon>
        <taxon>Fungi</taxon>
        <taxon>Dikarya</taxon>
        <taxon>Basidiomycota</taxon>
        <taxon>Agaricomycotina</taxon>
        <taxon>Agaricomycetes</taxon>
        <taxon>Agaricomycetidae</taxon>
        <taxon>Agaricales</taxon>
        <taxon>Schizophyllaceae</taxon>
        <taxon>Schizophyllum</taxon>
    </lineage>
</organism>
<evidence type="ECO:0000313" key="1">
    <source>
        <dbReference type="EMBL" id="TRM66528.1"/>
    </source>
</evidence>
<keyword evidence="2" id="KW-1185">Reference proteome</keyword>
<sequence>MSRRSDLKETLDARDRYLDLLHLVEEYRNFRYDPKRQAHTRAHIEELLRKKKPFVYFAPDPATAFEQHKRERPHKDFGVASHTIPALIIYECCFDPALKSPMIERELRNAWDTAWKWALFRYTLDRAKNSGWTMEDNPMVTNIARICSGMCLLPQGIDLVMQTPGALSAMLYRWLNLDELYLRPYHEKFAIAEVHKCDGSADASVTCYGPTRSPPLFTKDLTLLDLQ</sequence>
<dbReference type="Proteomes" id="UP000320762">
    <property type="component" value="Unassembled WGS sequence"/>
</dbReference>